<keyword evidence="3" id="KW-1185">Reference proteome</keyword>
<dbReference type="STRING" id="93684.SAMN05421853_101322"/>
<dbReference type="EMBL" id="FOXV01000001">
    <property type="protein sequence ID" value="SFQ02294.1"/>
    <property type="molecule type" value="Genomic_DNA"/>
</dbReference>
<sequence>MVSRKIRDKHETLVSRMADTLGLDLEELGQRGLFPSAERDDAILSCLGCTQLGSCEAFLLDTVAADAAPPYCRNAERFATLSDKAR</sequence>
<organism evidence="2 3">
    <name type="scientific">Roseivivax halotolerans</name>
    <dbReference type="NCBI Taxonomy" id="93684"/>
    <lineage>
        <taxon>Bacteria</taxon>
        <taxon>Pseudomonadati</taxon>
        <taxon>Pseudomonadota</taxon>
        <taxon>Alphaproteobacteria</taxon>
        <taxon>Rhodobacterales</taxon>
        <taxon>Roseobacteraceae</taxon>
        <taxon>Roseivivax</taxon>
    </lineage>
</organism>
<dbReference type="InterPro" id="IPR045601">
    <property type="entry name" value="DUF6455"/>
</dbReference>
<feature type="domain" description="DUF6455" evidence="1">
    <location>
        <begin position="2"/>
        <end position="83"/>
    </location>
</feature>
<evidence type="ECO:0000313" key="2">
    <source>
        <dbReference type="EMBL" id="SFQ02294.1"/>
    </source>
</evidence>
<gene>
    <name evidence="2" type="ORF">SAMN05421853_101322</name>
</gene>
<dbReference type="Pfam" id="PF20056">
    <property type="entry name" value="DUF6455"/>
    <property type="match status" value="1"/>
</dbReference>
<evidence type="ECO:0000259" key="1">
    <source>
        <dbReference type="Pfam" id="PF20056"/>
    </source>
</evidence>
<reference evidence="3" key="1">
    <citation type="submission" date="2016-10" db="EMBL/GenBank/DDBJ databases">
        <authorList>
            <person name="Varghese N."/>
            <person name="Submissions S."/>
        </authorList>
    </citation>
    <scope>NUCLEOTIDE SEQUENCE [LARGE SCALE GENOMIC DNA]</scope>
    <source>
        <strain evidence="3">JCM 10271</strain>
    </source>
</reference>
<name>A0A1I5V405_9RHOB</name>
<proteinExistence type="predicted"/>
<protein>
    <recommendedName>
        <fullName evidence="1">DUF6455 domain-containing protein</fullName>
    </recommendedName>
</protein>
<dbReference type="AlphaFoldDB" id="A0A1I5V405"/>
<accession>A0A1I5V405</accession>
<evidence type="ECO:0000313" key="3">
    <source>
        <dbReference type="Proteomes" id="UP000243106"/>
    </source>
</evidence>
<dbReference type="Proteomes" id="UP000243106">
    <property type="component" value="Unassembled WGS sequence"/>
</dbReference>
<dbReference type="RefSeq" id="WP_245760149.1">
    <property type="nucleotide sequence ID" value="NZ_FOXV01000001.1"/>
</dbReference>